<dbReference type="Proteomes" id="UP000738325">
    <property type="component" value="Unassembled WGS sequence"/>
</dbReference>
<comment type="caution">
    <text evidence="6">The sequence shown here is derived from an EMBL/GenBank/DDBJ whole genome shotgun (WGS) entry which is preliminary data.</text>
</comment>
<dbReference type="Gene3D" id="1.10.510.10">
    <property type="entry name" value="Transferase(Phosphotransferase) domain 1"/>
    <property type="match status" value="1"/>
</dbReference>
<feature type="region of interest" description="Disordered" evidence="4">
    <location>
        <begin position="69"/>
        <end position="88"/>
    </location>
</feature>
<dbReference type="GO" id="GO:0045719">
    <property type="term" value="P:negative regulation of glycogen biosynthetic process"/>
    <property type="evidence" value="ECO:0007669"/>
    <property type="project" value="TreeGrafter"/>
</dbReference>
<dbReference type="PANTHER" id="PTHR24346">
    <property type="entry name" value="MAP/MICROTUBULE AFFINITY-REGULATING KINASE"/>
    <property type="match status" value="1"/>
</dbReference>
<feature type="region of interest" description="Disordered" evidence="4">
    <location>
        <begin position="26"/>
        <end position="56"/>
    </location>
</feature>
<reference evidence="6" key="1">
    <citation type="journal article" date="2020" name="Fungal Divers.">
        <title>Resolving the Mortierellaceae phylogeny through synthesis of multi-gene phylogenetics and phylogenomics.</title>
        <authorList>
            <person name="Vandepol N."/>
            <person name="Liber J."/>
            <person name="Desiro A."/>
            <person name="Na H."/>
            <person name="Kennedy M."/>
            <person name="Barry K."/>
            <person name="Grigoriev I.V."/>
            <person name="Miller A.N."/>
            <person name="O'Donnell K."/>
            <person name="Stajich J.E."/>
            <person name="Bonito G."/>
        </authorList>
    </citation>
    <scope>NUCLEOTIDE SEQUENCE</scope>
    <source>
        <strain evidence="6">REB-010B</strain>
    </source>
</reference>
<dbReference type="CDD" id="cd13994">
    <property type="entry name" value="STKc_HAL4_like"/>
    <property type="match status" value="1"/>
</dbReference>
<evidence type="ECO:0000256" key="3">
    <source>
        <dbReference type="PROSITE-ProRule" id="PRU10141"/>
    </source>
</evidence>
<dbReference type="InterPro" id="IPR000719">
    <property type="entry name" value="Prot_kinase_dom"/>
</dbReference>
<dbReference type="SUPFAM" id="SSF56112">
    <property type="entry name" value="Protein kinase-like (PK-like)"/>
    <property type="match status" value="1"/>
</dbReference>
<dbReference type="Pfam" id="PF00069">
    <property type="entry name" value="Pkinase"/>
    <property type="match status" value="1"/>
</dbReference>
<dbReference type="GO" id="GO:0035556">
    <property type="term" value="P:intracellular signal transduction"/>
    <property type="evidence" value="ECO:0007669"/>
    <property type="project" value="TreeGrafter"/>
</dbReference>
<dbReference type="InterPro" id="IPR017441">
    <property type="entry name" value="Protein_kinase_ATP_BS"/>
</dbReference>
<dbReference type="OrthoDB" id="6513151at2759"/>
<sequence>MIPDPPSSTHDTADIAQDVAALSLNQSLDTSQPQQQLKQDTQDAAPAEVAAAAAQPAPEIHAQPVTPTLTTQKLQQQPASQQNSRSIGKRTYALTEIPSAYDLYDGGGANGNGSTPTNKTRSVASSSSDIVPFPGETKPRFEKLPQGGHRHSLCAPKRHQFLANQVHRFRGILDGMKDKDAHAHAHAHGHGHHFLSREVMEHPLSLLHEKVKDFEADHEANGNNKKNHNLQADFIHKYGDLKEVVGRGAFGTVRLSVKKTPETGGEIIYAIKEFKHAHDESQKSYMRRLTSEFCIASTLTHPNVIQTLDLLQLHGDAYSEVMEYCPGGDMHTLIASAGTLGETEADCFFSQLINGVAFLHSMGVVHRDLKPENLLLTADGCVKIADFGNSEVFRMPWEKKVRASMSIRGSGPFIAPEEFTCKIFDARKVDTWSCGIIYMCMRLGRYNWAEASKGEPNWDSFLFKVERWQEMKGIVPEDTHAFKANASSLNHAHVPKFINLAAIEAATHAKLPWPDHICEVIDRLLDPNPKNRWQAGHVLASEWMQNVDNCHPTDPPADQALDESDFEPTPSQRVGSKVVQQNTEVNGDKVHGTSGINR</sequence>
<dbReference type="GO" id="GO:0004674">
    <property type="term" value="F:protein serine/threonine kinase activity"/>
    <property type="evidence" value="ECO:0007669"/>
    <property type="project" value="TreeGrafter"/>
</dbReference>
<evidence type="ECO:0000259" key="5">
    <source>
        <dbReference type="PROSITE" id="PS50011"/>
    </source>
</evidence>
<feature type="domain" description="Protein kinase" evidence="5">
    <location>
        <begin position="239"/>
        <end position="544"/>
    </location>
</feature>
<dbReference type="EMBL" id="JAAAIP010000209">
    <property type="protein sequence ID" value="KAG0322517.1"/>
    <property type="molecule type" value="Genomic_DNA"/>
</dbReference>
<feature type="region of interest" description="Disordered" evidence="4">
    <location>
        <begin position="107"/>
        <end position="149"/>
    </location>
</feature>
<gene>
    <name evidence="6" type="primary">SAT4_3</name>
    <name evidence="6" type="ORF">BGZ99_003273</name>
</gene>
<keyword evidence="2 3" id="KW-0067">ATP-binding</keyword>
<feature type="compositionally biased region" description="Polar residues" evidence="4">
    <location>
        <begin position="569"/>
        <end position="585"/>
    </location>
</feature>
<dbReference type="PROSITE" id="PS00108">
    <property type="entry name" value="PROTEIN_KINASE_ST"/>
    <property type="match status" value="1"/>
</dbReference>
<keyword evidence="6" id="KW-0808">Transferase</keyword>
<evidence type="ECO:0000256" key="2">
    <source>
        <dbReference type="ARBA" id="ARBA00022840"/>
    </source>
</evidence>
<dbReference type="AlphaFoldDB" id="A0A9P6RNF8"/>
<name>A0A9P6RNF8_9FUNG</name>
<dbReference type="GO" id="GO:0005829">
    <property type="term" value="C:cytosol"/>
    <property type="evidence" value="ECO:0007669"/>
    <property type="project" value="TreeGrafter"/>
</dbReference>
<organism evidence="6 7">
    <name type="scientific">Dissophora globulifera</name>
    <dbReference type="NCBI Taxonomy" id="979702"/>
    <lineage>
        <taxon>Eukaryota</taxon>
        <taxon>Fungi</taxon>
        <taxon>Fungi incertae sedis</taxon>
        <taxon>Mucoromycota</taxon>
        <taxon>Mortierellomycotina</taxon>
        <taxon>Mortierellomycetes</taxon>
        <taxon>Mortierellales</taxon>
        <taxon>Mortierellaceae</taxon>
        <taxon>Dissophora</taxon>
    </lineage>
</organism>
<dbReference type="SMART" id="SM00220">
    <property type="entry name" value="S_TKc"/>
    <property type="match status" value="1"/>
</dbReference>
<dbReference type="GO" id="GO:0005524">
    <property type="term" value="F:ATP binding"/>
    <property type="evidence" value="ECO:0007669"/>
    <property type="project" value="UniProtKB-UniRule"/>
</dbReference>
<dbReference type="InterPro" id="IPR008271">
    <property type="entry name" value="Ser/Thr_kinase_AS"/>
</dbReference>
<feature type="compositionally biased region" description="Low complexity" evidence="4">
    <location>
        <begin position="28"/>
        <end position="56"/>
    </location>
</feature>
<dbReference type="PROSITE" id="PS50011">
    <property type="entry name" value="PROTEIN_KINASE_DOM"/>
    <property type="match status" value="1"/>
</dbReference>
<keyword evidence="7" id="KW-1185">Reference proteome</keyword>
<proteinExistence type="predicted"/>
<feature type="compositionally biased region" description="Low complexity" evidence="4">
    <location>
        <begin position="69"/>
        <end position="78"/>
    </location>
</feature>
<evidence type="ECO:0000256" key="4">
    <source>
        <dbReference type="SAM" id="MobiDB-lite"/>
    </source>
</evidence>
<feature type="compositionally biased region" description="Polar residues" evidence="4">
    <location>
        <begin position="112"/>
        <end position="129"/>
    </location>
</feature>
<feature type="region of interest" description="Disordered" evidence="4">
    <location>
        <begin position="551"/>
        <end position="598"/>
    </location>
</feature>
<evidence type="ECO:0000256" key="1">
    <source>
        <dbReference type="ARBA" id="ARBA00022741"/>
    </source>
</evidence>
<evidence type="ECO:0000313" key="6">
    <source>
        <dbReference type="EMBL" id="KAG0322517.1"/>
    </source>
</evidence>
<keyword evidence="1 3" id="KW-0547">Nucleotide-binding</keyword>
<dbReference type="PROSITE" id="PS00107">
    <property type="entry name" value="PROTEIN_KINASE_ATP"/>
    <property type="match status" value="1"/>
</dbReference>
<feature type="binding site" evidence="3">
    <location>
        <position position="272"/>
    </location>
    <ligand>
        <name>ATP</name>
        <dbReference type="ChEBI" id="CHEBI:30616"/>
    </ligand>
</feature>
<evidence type="ECO:0000313" key="7">
    <source>
        <dbReference type="Proteomes" id="UP000738325"/>
    </source>
</evidence>
<accession>A0A9P6RNF8</accession>
<dbReference type="PANTHER" id="PTHR24346:SF51">
    <property type="entry name" value="PAS DOMAIN-CONTAINING SERINE_THREONINE-PROTEIN KINASE"/>
    <property type="match status" value="1"/>
</dbReference>
<protein>
    <submittedName>
        <fullName evidence="6">Serine/threonine-protein kinase HAL4/sat4</fullName>
    </submittedName>
</protein>
<dbReference type="GO" id="GO:0005634">
    <property type="term" value="C:nucleus"/>
    <property type="evidence" value="ECO:0007669"/>
    <property type="project" value="TreeGrafter"/>
</dbReference>
<keyword evidence="6" id="KW-0418">Kinase</keyword>
<dbReference type="InterPro" id="IPR011009">
    <property type="entry name" value="Kinase-like_dom_sf"/>
</dbReference>